<evidence type="ECO:0000256" key="1">
    <source>
        <dbReference type="ARBA" id="ARBA00004571"/>
    </source>
</evidence>
<dbReference type="GO" id="GO:0009279">
    <property type="term" value="C:cell outer membrane"/>
    <property type="evidence" value="ECO:0007669"/>
    <property type="project" value="UniProtKB-SubCell"/>
</dbReference>
<evidence type="ECO:0000259" key="8">
    <source>
        <dbReference type="Pfam" id="PF07715"/>
    </source>
</evidence>
<proteinExistence type="inferred from homology"/>
<evidence type="ECO:0000256" key="4">
    <source>
        <dbReference type="ARBA" id="ARBA00022692"/>
    </source>
</evidence>
<dbReference type="InterPro" id="IPR012910">
    <property type="entry name" value="Plug_dom"/>
</dbReference>
<dbReference type="InterPro" id="IPR039426">
    <property type="entry name" value="TonB-dep_rcpt-like"/>
</dbReference>
<evidence type="ECO:0000256" key="2">
    <source>
        <dbReference type="ARBA" id="ARBA00022448"/>
    </source>
</evidence>
<dbReference type="NCBIfam" id="TIGR04057">
    <property type="entry name" value="SusC_RagA_signa"/>
    <property type="match status" value="1"/>
</dbReference>
<keyword evidence="4 7" id="KW-0812">Transmembrane</keyword>
<gene>
    <name evidence="9" type="ORF">GGR06_000140</name>
</gene>
<reference evidence="9" key="1">
    <citation type="submission" date="2020-08" db="EMBL/GenBank/DDBJ databases">
        <title>Genomic Encyclopedia of Type Strains, Phase IV (KMG-IV): sequencing the most valuable type-strain genomes for metagenomic binning, comparative biology and taxonomic classification.</title>
        <authorList>
            <person name="Goeker M."/>
        </authorList>
    </citation>
    <scope>NUCLEOTIDE SEQUENCE [LARGE SCALE GENOMIC DNA]</scope>
    <source>
        <strain evidence="9">DSM 105720</strain>
    </source>
</reference>
<keyword evidence="3 7" id="KW-1134">Transmembrane beta strand</keyword>
<evidence type="ECO:0000313" key="9">
    <source>
        <dbReference type="EMBL" id="MBB4042381.1"/>
    </source>
</evidence>
<dbReference type="FunFam" id="2.60.40.1120:FF:000003">
    <property type="entry name" value="Outer membrane protein Omp121"/>
    <property type="match status" value="1"/>
</dbReference>
<keyword evidence="10" id="KW-1185">Reference proteome</keyword>
<evidence type="ECO:0000313" key="10">
    <source>
        <dbReference type="Proteomes" id="UP000560658"/>
    </source>
</evidence>
<dbReference type="InterPro" id="IPR036942">
    <property type="entry name" value="Beta-barrel_TonB_sf"/>
</dbReference>
<dbReference type="RefSeq" id="WP_183207488.1">
    <property type="nucleotide sequence ID" value="NZ_JACIER010000001.1"/>
</dbReference>
<evidence type="ECO:0000256" key="7">
    <source>
        <dbReference type="PROSITE-ProRule" id="PRU01360"/>
    </source>
</evidence>
<evidence type="ECO:0000256" key="6">
    <source>
        <dbReference type="ARBA" id="ARBA00023237"/>
    </source>
</evidence>
<keyword evidence="2 7" id="KW-0813">Transport</keyword>
<dbReference type="Pfam" id="PF13715">
    <property type="entry name" value="CarbopepD_reg_2"/>
    <property type="match status" value="1"/>
</dbReference>
<dbReference type="SUPFAM" id="SSF56935">
    <property type="entry name" value="Porins"/>
    <property type="match status" value="1"/>
</dbReference>
<dbReference type="Gene3D" id="2.60.40.1120">
    <property type="entry name" value="Carboxypeptidase-like, regulatory domain"/>
    <property type="match status" value="1"/>
</dbReference>
<feature type="domain" description="TonB-dependent receptor plug" evidence="8">
    <location>
        <begin position="132"/>
        <end position="234"/>
    </location>
</feature>
<comment type="caution">
    <text evidence="9">The sequence shown here is derived from an EMBL/GenBank/DDBJ whole genome shotgun (WGS) entry which is preliminary data.</text>
</comment>
<dbReference type="PROSITE" id="PS52016">
    <property type="entry name" value="TONB_DEPENDENT_REC_3"/>
    <property type="match status" value="1"/>
</dbReference>
<keyword evidence="6 7" id="KW-0998">Cell outer membrane</keyword>
<dbReference type="EMBL" id="JACIER010000001">
    <property type="protein sequence ID" value="MBB4042381.1"/>
    <property type="molecule type" value="Genomic_DNA"/>
</dbReference>
<dbReference type="InterPro" id="IPR037066">
    <property type="entry name" value="Plug_dom_sf"/>
</dbReference>
<keyword evidence="5 7" id="KW-0472">Membrane</keyword>
<accession>A0A840CU13</accession>
<dbReference type="AlphaFoldDB" id="A0A840CU13"/>
<dbReference type="InterPro" id="IPR008969">
    <property type="entry name" value="CarboxyPept-like_regulatory"/>
</dbReference>
<organism evidence="9 10">
    <name type="scientific">Bacteroides reticulotermitis</name>
    <dbReference type="NCBI Taxonomy" id="1133319"/>
    <lineage>
        <taxon>Bacteria</taxon>
        <taxon>Pseudomonadati</taxon>
        <taxon>Bacteroidota</taxon>
        <taxon>Bacteroidia</taxon>
        <taxon>Bacteroidales</taxon>
        <taxon>Bacteroidaceae</taxon>
        <taxon>Bacteroides</taxon>
    </lineage>
</organism>
<dbReference type="InterPro" id="IPR023997">
    <property type="entry name" value="TonB-dep_OMP_SusC/RagA_CS"/>
</dbReference>
<comment type="subcellular location">
    <subcellularLocation>
        <location evidence="1 7">Cell outer membrane</location>
        <topology evidence="1 7">Multi-pass membrane protein</topology>
    </subcellularLocation>
</comment>
<dbReference type="Proteomes" id="UP000560658">
    <property type="component" value="Unassembled WGS sequence"/>
</dbReference>
<name>A0A840CU13_9BACE</name>
<sequence>MRKHFFDKCASAHLCSIVLAILLILPAINLRANPSQSKSLSGLVTSAADNEPLVGVSIKVRGTTNGTITDFDGRYTLNVSGDATLVFSYIGYVTKEVRYTGQSTLNVTLSEDAQSLDEVVVVGYGVQKKKLNTGATVQVKGDQLAKMNTTSAMQALQGQTPGVNITTTSGQPGKGLKVTVRGLGTVNNASPLYIVDGIQTGDIQYLNNADIESIDVLKDAASAAIYGAQAANGVVLITTKTGKVGKAQVSFDAYYGVQQASHKIRTLNAKEYRLIMDEQALNEKKSVFDWESFNLGSVDTNWIDQMLVNDAVTQNYALGVQGGTETSIYSLSLSYTGQEGIVGGSDVSDYERYGFRVNTEHKLYKDVLKVGQHLTFSFVNSHGVADGNQYGNSLRGAYGMSPFVPVYDEKGNYWDNSNSLWNNTEGNPYGTMMLNNINRTSTQKLIADIYAEVNIWKGLKFKTTFGLDFFSTDWREYKPIFKFHVSDNSHNVTEAKQNMSKGYAYSIDNILSYHTDIQEHSIDVMLGQSARKYQGSRIWGNNTNLRTPGWKYAWLDNAENTTTTNSMYGGSPDVDTALASYFGRIGYNYRETYMLNATLRADGSSKFAKGNRWGYFPSVSAGWTISNEAFMQQTHNWLDFLKLRLSWGQVGNQNIGDFRYLSLISSGAIYNFGTTEGNEANQIGYYPSSLANPDIKWETSEQLNFGFDARFFDSRLGVNFDWYKKTTKDWLVSIPVLATSGITTKTINGGDVKNTGVELALNWNDQVRDFTYGVGFNMAYNKNEVGNIPTEDGIIHGKTNILYNNALEFYRAENGHPIGYFWGYKTAGIFQNEQEIAAWKAAGNGILQSDVKPGDVRYVDVDHSGTIDEKDKVDLGHPTPDFTFGFNINLAYKNFDLSVNANGVIGNKIVQSYRNQTDAKQNYTTAILSRWHGEGTSNRIPRVTETNINWQFSDLYMQDGDFLRITNITLGYDFSKLIRCKYISQLRLYAQVQNAFTFTKYDGMDPEVGWGDNDFGSGIDLGMYPRARTFLMGVNIKF</sequence>
<dbReference type="Gene3D" id="2.170.130.10">
    <property type="entry name" value="TonB-dependent receptor, plug domain"/>
    <property type="match status" value="1"/>
</dbReference>
<protein>
    <submittedName>
        <fullName evidence="9">TonB-linked SusC/RagA family outer membrane protein</fullName>
    </submittedName>
</protein>
<evidence type="ECO:0000256" key="3">
    <source>
        <dbReference type="ARBA" id="ARBA00022452"/>
    </source>
</evidence>
<evidence type="ECO:0000256" key="5">
    <source>
        <dbReference type="ARBA" id="ARBA00023136"/>
    </source>
</evidence>
<comment type="similarity">
    <text evidence="7">Belongs to the TonB-dependent receptor family.</text>
</comment>
<dbReference type="Pfam" id="PF07715">
    <property type="entry name" value="Plug"/>
    <property type="match status" value="1"/>
</dbReference>
<dbReference type="Gene3D" id="2.40.170.20">
    <property type="entry name" value="TonB-dependent receptor, beta-barrel domain"/>
    <property type="match status" value="1"/>
</dbReference>
<dbReference type="InterPro" id="IPR023996">
    <property type="entry name" value="TonB-dep_OMP_SusC/RagA"/>
</dbReference>
<dbReference type="SUPFAM" id="SSF49464">
    <property type="entry name" value="Carboxypeptidase regulatory domain-like"/>
    <property type="match status" value="1"/>
</dbReference>
<dbReference type="NCBIfam" id="TIGR04056">
    <property type="entry name" value="OMP_RagA_SusC"/>
    <property type="match status" value="1"/>
</dbReference>